<organism evidence="1 2">
    <name type="scientific">Gordonia rubripertincta NBRC 101908</name>
    <dbReference type="NCBI Taxonomy" id="1077975"/>
    <lineage>
        <taxon>Bacteria</taxon>
        <taxon>Bacillati</taxon>
        <taxon>Actinomycetota</taxon>
        <taxon>Actinomycetes</taxon>
        <taxon>Mycobacteriales</taxon>
        <taxon>Gordoniaceae</taxon>
        <taxon>Gordonia</taxon>
    </lineage>
</organism>
<comment type="caution">
    <text evidence="1">The sequence shown here is derived from an EMBL/GenBank/DDBJ whole genome shotgun (WGS) entry which is preliminary data.</text>
</comment>
<dbReference type="RefSeq" id="WP_005196000.1">
    <property type="nucleotide sequence ID" value="NZ_BAHB01000039.1"/>
</dbReference>
<reference evidence="1 2" key="1">
    <citation type="submission" date="2012-08" db="EMBL/GenBank/DDBJ databases">
        <title>Whole genome shotgun sequence of Gordonia rubripertincta NBRC 101908.</title>
        <authorList>
            <person name="Takarada H."/>
            <person name="Hosoyama A."/>
            <person name="Tsuchikane K."/>
            <person name="Katsumata H."/>
            <person name="Baba S."/>
            <person name="Ohji S."/>
            <person name="Yamazaki S."/>
            <person name="Fujita N."/>
        </authorList>
    </citation>
    <scope>NUCLEOTIDE SEQUENCE [LARGE SCALE GENOMIC DNA]</scope>
    <source>
        <strain evidence="1 2">NBRC 101908</strain>
    </source>
</reference>
<dbReference type="Proteomes" id="UP000010744">
    <property type="component" value="Unassembled WGS sequence"/>
</dbReference>
<protein>
    <submittedName>
        <fullName evidence="1">Uncharacterized protein</fullName>
    </submittedName>
</protein>
<gene>
    <name evidence="1" type="ORF">GORBP_039_02290</name>
</gene>
<sequence>MASDPDIRHLFVSGLISHCYPDKRQGTHHVLMVRVEEMLEVEQVIVRLIARFPAAQAGDIEERVRVIHKRFTTCKVRDFVPLLVEKAAVREITESAAALVPRSTRP</sequence>
<evidence type="ECO:0000313" key="2">
    <source>
        <dbReference type="Proteomes" id="UP000010744"/>
    </source>
</evidence>
<proteinExistence type="predicted"/>
<keyword evidence="2" id="KW-1185">Reference proteome</keyword>
<evidence type="ECO:0000313" key="1">
    <source>
        <dbReference type="EMBL" id="GAB84518.1"/>
    </source>
</evidence>
<dbReference type="NCBIfam" id="NF046112">
    <property type="entry name" value="MSMEG_6209_Nter"/>
    <property type="match status" value="1"/>
</dbReference>
<accession>A0ABQ0HQH3</accession>
<name>A0ABQ0HQH3_GORRU</name>
<dbReference type="EMBL" id="BAHB01000039">
    <property type="protein sequence ID" value="GAB84518.1"/>
    <property type="molecule type" value="Genomic_DNA"/>
</dbReference>